<sequence>MKKSYILTLALVFTSLLAMSSKAETLTLPLYSKIYDEARDPFVDARDAIKLASSTNRNILIEIGGNWCVWCQKMDVFLEKNPDVYHALHSKYVLLKINVSDTNDNADFMKSLPPVLGYPHMYVSTGKGKMLLSKDTGEFLDKDGEHSRKAWLSFLDKWQVSNNTANIKQVSAE</sequence>
<dbReference type="Gene3D" id="3.40.30.10">
    <property type="entry name" value="Glutaredoxin"/>
    <property type="match status" value="1"/>
</dbReference>
<dbReference type="SUPFAM" id="SSF52833">
    <property type="entry name" value="Thioredoxin-like"/>
    <property type="match status" value="1"/>
</dbReference>
<evidence type="ECO:0000256" key="1">
    <source>
        <dbReference type="SAM" id="SignalP"/>
    </source>
</evidence>
<reference evidence="2" key="2">
    <citation type="submission" date="2020-09" db="EMBL/GenBank/DDBJ databases">
        <authorList>
            <person name="Sun Q."/>
            <person name="Kim S."/>
        </authorList>
    </citation>
    <scope>NUCLEOTIDE SEQUENCE</scope>
    <source>
        <strain evidence="2">KCTC 42731</strain>
    </source>
</reference>
<accession>A0A919BFE2</accession>
<dbReference type="RefSeq" id="WP_189768866.1">
    <property type="nucleotide sequence ID" value="NZ_BNCK01000003.1"/>
</dbReference>
<dbReference type="Proteomes" id="UP000623842">
    <property type="component" value="Unassembled WGS sequence"/>
</dbReference>
<evidence type="ECO:0000313" key="2">
    <source>
        <dbReference type="EMBL" id="GHF88420.1"/>
    </source>
</evidence>
<evidence type="ECO:0008006" key="4">
    <source>
        <dbReference type="Google" id="ProtNLM"/>
    </source>
</evidence>
<dbReference type="Pfam" id="PF13899">
    <property type="entry name" value="Thioredoxin_7"/>
    <property type="match status" value="1"/>
</dbReference>
<keyword evidence="1" id="KW-0732">Signal</keyword>
<dbReference type="EMBL" id="BNCK01000003">
    <property type="protein sequence ID" value="GHF88420.1"/>
    <property type="molecule type" value="Genomic_DNA"/>
</dbReference>
<organism evidence="2 3">
    <name type="scientific">Thalassotalea marina</name>
    <dbReference type="NCBI Taxonomy" id="1673741"/>
    <lineage>
        <taxon>Bacteria</taxon>
        <taxon>Pseudomonadati</taxon>
        <taxon>Pseudomonadota</taxon>
        <taxon>Gammaproteobacteria</taxon>
        <taxon>Alteromonadales</taxon>
        <taxon>Colwelliaceae</taxon>
        <taxon>Thalassotalea</taxon>
    </lineage>
</organism>
<protein>
    <recommendedName>
        <fullName evidence="4">Thioredoxin family protein</fullName>
    </recommendedName>
</protein>
<keyword evidence="3" id="KW-1185">Reference proteome</keyword>
<dbReference type="AlphaFoldDB" id="A0A919BFE2"/>
<name>A0A919BFE2_9GAMM</name>
<comment type="caution">
    <text evidence="2">The sequence shown here is derived from an EMBL/GenBank/DDBJ whole genome shotgun (WGS) entry which is preliminary data.</text>
</comment>
<evidence type="ECO:0000313" key="3">
    <source>
        <dbReference type="Proteomes" id="UP000623842"/>
    </source>
</evidence>
<proteinExistence type="predicted"/>
<dbReference type="InterPro" id="IPR036249">
    <property type="entry name" value="Thioredoxin-like_sf"/>
</dbReference>
<feature type="chain" id="PRO_5037425286" description="Thioredoxin family protein" evidence="1">
    <location>
        <begin position="24"/>
        <end position="173"/>
    </location>
</feature>
<gene>
    <name evidence="2" type="ORF">GCM10017161_15170</name>
</gene>
<feature type="signal peptide" evidence="1">
    <location>
        <begin position="1"/>
        <end position="23"/>
    </location>
</feature>
<reference evidence="2" key="1">
    <citation type="journal article" date="2014" name="Int. J. Syst. Evol. Microbiol.">
        <title>Complete genome sequence of Corynebacterium casei LMG S-19264T (=DSM 44701T), isolated from a smear-ripened cheese.</title>
        <authorList>
            <consortium name="US DOE Joint Genome Institute (JGI-PGF)"/>
            <person name="Walter F."/>
            <person name="Albersmeier A."/>
            <person name="Kalinowski J."/>
            <person name="Ruckert C."/>
        </authorList>
    </citation>
    <scope>NUCLEOTIDE SEQUENCE</scope>
    <source>
        <strain evidence="2">KCTC 42731</strain>
    </source>
</reference>